<sequence>MDIVDEAIEVLRMVGVTLEAGLSEPEFRRIEGTFGFLFGPDHRELLSRVLPLGKGWVDWRHDSDDEIRIRLDRHKDWVISYVVENGVWGRTWGERPSSLFEAADIAMRHINAWPTLIPLYAHRYMPAEPTERGAPVLSVHGLDTIFYGTNLAKYFLTEFHLMDWEPPTDYGEDRKPPWSQLEFWFGEPDFW</sequence>
<dbReference type="RefSeq" id="WP_205106910.1">
    <property type="nucleotide sequence ID" value="NZ_BAAAHT010000017.1"/>
</dbReference>
<evidence type="ECO:0008006" key="3">
    <source>
        <dbReference type="Google" id="ProtNLM"/>
    </source>
</evidence>
<organism evidence="1 2">
    <name type="scientific">Subtercola frigoramans</name>
    <dbReference type="NCBI Taxonomy" id="120298"/>
    <lineage>
        <taxon>Bacteria</taxon>
        <taxon>Bacillati</taxon>
        <taxon>Actinomycetota</taxon>
        <taxon>Actinomycetes</taxon>
        <taxon>Micrococcales</taxon>
        <taxon>Microbacteriaceae</taxon>
        <taxon>Subtercola</taxon>
    </lineage>
</organism>
<gene>
    <name evidence="1" type="ORF">JOE66_000763</name>
</gene>
<reference evidence="1 2" key="1">
    <citation type="submission" date="2021-01" db="EMBL/GenBank/DDBJ databases">
        <title>Sequencing the genomes of 1000 actinobacteria strains.</title>
        <authorList>
            <person name="Klenk H.-P."/>
        </authorList>
    </citation>
    <scope>NUCLEOTIDE SEQUENCE [LARGE SCALE GENOMIC DNA]</scope>
    <source>
        <strain evidence="1 2">DSM 13057</strain>
    </source>
</reference>
<comment type="caution">
    <text evidence="1">The sequence shown here is derived from an EMBL/GenBank/DDBJ whole genome shotgun (WGS) entry which is preliminary data.</text>
</comment>
<proteinExistence type="predicted"/>
<accession>A0ABS2L285</accession>
<keyword evidence="2" id="KW-1185">Reference proteome</keyword>
<name>A0ABS2L285_9MICO</name>
<evidence type="ECO:0000313" key="2">
    <source>
        <dbReference type="Proteomes" id="UP000776164"/>
    </source>
</evidence>
<dbReference type="PANTHER" id="PTHR32011:SF2">
    <property type="entry name" value="OS08G0472400 PROTEIN"/>
    <property type="match status" value="1"/>
</dbReference>
<dbReference type="EMBL" id="JAFBBU010000001">
    <property type="protein sequence ID" value="MBM7471129.1"/>
    <property type="molecule type" value="Genomic_DNA"/>
</dbReference>
<evidence type="ECO:0000313" key="1">
    <source>
        <dbReference type="EMBL" id="MBM7471129.1"/>
    </source>
</evidence>
<protein>
    <recommendedName>
        <fullName evidence="3">SMI1/KNR4 family protein</fullName>
    </recommendedName>
</protein>
<dbReference type="PANTHER" id="PTHR32011">
    <property type="entry name" value="OS08G0472400 PROTEIN"/>
    <property type="match status" value="1"/>
</dbReference>
<dbReference type="Proteomes" id="UP000776164">
    <property type="component" value="Unassembled WGS sequence"/>
</dbReference>